<feature type="compositionally biased region" description="Basic and acidic residues" evidence="1">
    <location>
        <begin position="732"/>
        <end position="771"/>
    </location>
</feature>
<sequence length="1020" mass="105029">MTTAMTHSMDGGVSAGGAVSADGLISLSALPCRAFDLFPEYIQDSADALRALGTGVNDQVATMKTTWSGLSGCYEAPEQEQVYALMDKPADAATDFKGRFDKAAGYLDTYAADLDTIKGELQHFESDTQKFITEALQGYNEPVPHLATQTSAPELEEPQTEHVAWNEHKEAINKNERLLGWYNQIIAKISKAASDCANGLNSLQMGSKEAAVKPITLDELNQASEQGQMPWGAPVEEDKNTFELIVDGLIVEPVKGVGALAGFDGDPSTARGDTRAQAWKGLGMFVGGTVAALSPTTYLGLLLPPDSVFGGYARTMLNSAATGWGGMIGWDHQAHLNGEDGWHKYKEDGVAASVVSVVNVGSLFTGVGAVATGTKTLVKGGKAAATAGGKSTKLTKYAKGGASGSTAAKVSTAVADLVVPGGGWVLSKGFRAFDMPDAPAMNPASIADDLGEGAGKGRGAHDLPAADRESGSSTSAADATGAASRPGSLGNRTPSDVATDAQRPAGDAPDSHAQGSNSADSAGRSSGHSDRAVPEGSTPRSHESSGPEHGSSSKPDQDVDGKAGNTADSHAQGSGSAGSAGRAAGHSESASPEGRAAETSKNTPANHDAAPEADTAGADRTGDIADSRGEGSGSTSRADAHGEDTSHGGRAPESTDRVPAGHDAAKGADAAGASERARDSSSTAGRDTTAGGSATHAAEHGERESGASGDPAGRDHGSSAATGDGRAAPTAHDGHRPDPISEPEGGKADGQDVHTGQESHAHEGLRGHVDSSTHGSSDSSQPDTGAETDGSTAPQHASAGSQWQPPHVDHQVTVTDNIGSRTTFPPKGFTTEPHTAYEVPDRGTYYTDGEGNVSHVVTDYGPSHTPNPDLNKPASNTTYVVNDRHVFVTDSKARTVEVHAPHLERAEAARSSHIQQNVGHASGPGYDGGHLLQNALGGGRERINIVGMLEEVNRSGSSKYAAPAENYYRLESELRTAALKGSDTSMDIYVRYSDGSTPTEFIVEYTVDGMPSIERFRNVR</sequence>
<feature type="compositionally biased region" description="Polar residues" evidence="1">
    <location>
        <begin position="812"/>
        <end position="823"/>
    </location>
</feature>
<feature type="compositionally biased region" description="Basic and acidic residues" evidence="1">
    <location>
        <begin position="620"/>
        <end position="629"/>
    </location>
</feature>
<evidence type="ECO:0000259" key="2">
    <source>
        <dbReference type="Pfam" id="PF13930"/>
    </source>
</evidence>
<name>A0A2U2RHK2_9MICO</name>
<feature type="compositionally biased region" description="Basic and acidic residues" evidence="1">
    <location>
        <begin position="653"/>
        <end position="666"/>
    </location>
</feature>
<organism evidence="3 4">
    <name type="scientific">Brachybacterium endophyticum</name>
    <dbReference type="NCBI Taxonomy" id="2182385"/>
    <lineage>
        <taxon>Bacteria</taxon>
        <taxon>Bacillati</taxon>
        <taxon>Actinomycetota</taxon>
        <taxon>Actinomycetes</taxon>
        <taxon>Micrococcales</taxon>
        <taxon>Dermabacteraceae</taxon>
        <taxon>Brachybacterium</taxon>
    </lineage>
</organism>
<comment type="caution">
    <text evidence="3">The sequence shown here is derived from an EMBL/GenBank/DDBJ whole genome shotgun (WGS) entry which is preliminary data.</text>
</comment>
<feature type="compositionally biased region" description="Polar residues" evidence="1">
    <location>
        <begin position="789"/>
        <end position="804"/>
    </location>
</feature>
<feature type="compositionally biased region" description="Basic and acidic residues" evidence="1">
    <location>
        <begin position="638"/>
        <end position="647"/>
    </location>
</feature>
<dbReference type="EMBL" id="QFKX01000005">
    <property type="protein sequence ID" value="PWH05330.1"/>
    <property type="molecule type" value="Genomic_DNA"/>
</dbReference>
<feature type="compositionally biased region" description="Polar residues" evidence="1">
    <location>
        <begin position="683"/>
        <end position="692"/>
    </location>
</feature>
<dbReference type="Pfam" id="PF13930">
    <property type="entry name" value="Endonuclea_NS_2"/>
    <property type="match status" value="1"/>
</dbReference>
<accession>A0A2U2RHK2</accession>
<protein>
    <recommendedName>
        <fullName evidence="2">Type VII secretion system protein EssD-like domain-containing protein</fullName>
    </recommendedName>
</protein>
<evidence type="ECO:0000256" key="1">
    <source>
        <dbReference type="SAM" id="MobiDB-lite"/>
    </source>
</evidence>
<dbReference type="Proteomes" id="UP000245590">
    <property type="component" value="Unassembled WGS sequence"/>
</dbReference>
<dbReference type="AlphaFoldDB" id="A0A2U2RHK2"/>
<dbReference type="InterPro" id="IPR044927">
    <property type="entry name" value="Endonuclea_NS_2"/>
</dbReference>
<proteinExistence type="predicted"/>
<feature type="compositionally biased region" description="Polar residues" evidence="1">
    <location>
        <begin position="513"/>
        <end position="526"/>
    </location>
</feature>
<reference evidence="3 4" key="1">
    <citation type="submission" date="2018-05" db="EMBL/GenBank/DDBJ databases">
        <title>Brachybacterium sp. M1HQ-2T, whole genome shotgun sequence.</title>
        <authorList>
            <person name="Tuo L."/>
        </authorList>
    </citation>
    <scope>NUCLEOTIDE SEQUENCE [LARGE SCALE GENOMIC DNA]</scope>
    <source>
        <strain evidence="3 4">M1HQ-2</strain>
    </source>
</reference>
<dbReference type="OrthoDB" id="4789576at2"/>
<feature type="compositionally biased region" description="Low complexity" evidence="1">
    <location>
        <begin position="567"/>
        <end position="591"/>
    </location>
</feature>
<evidence type="ECO:0000313" key="3">
    <source>
        <dbReference type="EMBL" id="PWH05330.1"/>
    </source>
</evidence>
<gene>
    <name evidence="3" type="ORF">DEO23_12095</name>
</gene>
<evidence type="ECO:0000313" key="4">
    <source>
        <dbReference type="Proteomes" id="UP000245590"/>
    </source>
</evidence>
<feature type="compositionally biased region" description="Low complexity" evidence="1">
    <location>
        <begin position="471"/>
        <end position="484"/>
    </location>
</feature>
<feature type="domain" description="Type VII secretion system protein EssD-like" evidence="2">
    <location>
        <begin position="876"/>
        <end position="1008"/>
    </location>
</feature>
<keyword evidence="4" id="KW-1185">Reference proteome</keyword>
<feature type="compositionally biased region" description="Basic and acidic residues" evidence="1">
    <location>
        <begin position="459"/>
        <end position="470"/>
    </location>
</feature>
<feature type="region of interest" description="Disordered" evidence="1">
    <location>
        <begin position="444"/>
        <end position="840"/>
    </location>
</feature>